<sequence>MMNILRDLIGDAFVMIDNDGLIMPPQMEAHTDWHRDTNMMLNYPIATKPIRIRMGFVVA</sequence>
<comment type="caution">
    <text evidence="1">The sequence shown here is derived from an EMBL/GenBank/DDBJ whole genome shotgun (WGS) entry which is preliminary data.</text>
</comment>
<accession>A0ABS3WFD5</accession>
<protein>
    <submittedName>
        <fullName evidence="1">Uncharacterized protein</fullName>
    </submittedName>
</protein>
<gene>
    <name evidence="1" type="ORF">I8J29_22790</name>
</gene>
<reference evidence="1 2" key="1">
    <citation type="submission" date="2021-03" db="EMBL/GenBank/DDBJ databases">
        <title>Paenibacillus artemisicola MWE-103 whole genome sequence.</title>
        <authorList>
            <person name="Ham Y.J."/>
        </authorList>
    </citation>
    <scope>NUCLEOTIDE SEQUENCE [LARGE SCALE GENOMIC DNA]</scope>
    <source>
        <strain evidence="1 2">MWE-103</strain>
    </source>
</reference>
<organism evidence="1 2">
    <name type="scientific">Paenibacillus artemisiicola</name>
    <dbReference type="NCBI Taxonomy" id="1172618"/>
    <lineage>
        <taxon>Bacteria</taxon>
        <taxon>Bacillati</taxon>
        <taxon>Bacillota</taxon>
        <taxon>Bacilli</taxon>
        <taxon>Bacillales</taxon>
        <taxon>Paenibacillaceae</taxon>
        <taxon>Paenibacillus</taxon>
    </lineage>
</organism>
<name>A0ABS3WFD5_9BACL</name>
<keyword evidence="2" id="KW-1185">Reference proteome</keyword>
<proteinExistence type="predicted"/>
<dbReference type="Proteomes" id="UP000670947">
    <property type="component" value="Unassembled WGS sequence"/>
</dbReference>
<dbReference type="RefSeq" id="WP_208849769.1">
    <property type="nucleotide sequence ID" value="NZ_JAGGDJ010000026.1"/>
</dbReference>
<evidence type="ECO:0000313" key="2">
    <source>
        <dbReference type="Proteomes" id="UP000670947"/>
    </source>
</evidence>
<dbReference type="EMBL" id="JAGGDJ010000026">
    <property type="protein sequence ID" value="MBO7747035.1"/>
    <property type="molecule type" value="Genomic_DNA"/>
</dbReference>
<evidence type="ECO:0000313" key="1">
    <source>
        <dbReference type="EMBL" id="MBO7747035.1"/>
    </source>
</evidence>